<reference evidence="1" key="5">
    <citation type="journal article" date="2021" name="G3 (Bethesda)">
        <title>Aegilops tauschii genome assembly Aet v5.0 features greater sequence contiguity and improved annotation.</title>
        <authorList>
            <person name="Wang L."/>
            <person name="Zhu T."/>
            <person name="Rodriguez J.C."/>
            <person name="Deal K.R."/>
            <person name="Dubcovsky J."/>
            <person name="McGuire P.E."/>
            <person name="Lux T."/>
            <person name="Spannagl M."/>
            <person name="Mayer K.F.X."/>
            <person name="Baldrich P."/>
            <person name="Meyers B.C."/>
            <person name="Huo N."/>
            <person name="Gu Y.Q."/>
            <person name="Zhou H."/>
            <person name="Devos K.M."/>
            <person name="Bennetzen J.L."/>
            <person name="Unver T."/>
            <person name="Budak H."/>
            <person name="Gulick P.J."/>
            <person name="Galiba G."/>
            <person name="Kalapos B."/>
            <person name="Nelson D.R."/>
            <person name="Li P."/>
            <person name="You F.M."/>
            <person name="Luo M.C."/>
            <person name="Dvorak J."/>
        </authorList>
    </citation>
    <scope>NUCLEOTIDE SEQUENCE [LARGE SCALE GENOMIC DNA]</scope>
    <source>
        <strain evidence="1">cv. AL8/78</strain>
    </source>
</reference>
<evidence type="ECO:0000313" key="2">
    <source>
        <dbReference type="Proteomes" id="UP000015105"/>
    </source>
</evidence>
<dbReference type="Gramene" id="AET7Gv21183700.1">
    <property type="protein sequence ID" value="AET7Gv21183700.1"/>
    <property type="gene ID" value="AET7Gv21183700"/>
</dbReference>
<evidence type="ECO:0008006" key="3">
    <source>
        <dbReference type="Google" id="ProtNLM"/>
    </source>
</evidence>
<name>A0A453T0Q8_AEGTS</name>
<proteinExistence type="predicted"/>
<protein>
    <recommendedName>
        <fullName evidence="3">Reverse transcriptase zinc-binding domain-containing protein</fullName>
    </recommendedName>
</protein>
<dbReference type="EnsemblPlants" id="AET7Gv21183700.1">
    <property type="protein sequence ID" value="AET7Gv21183700.1"/>
    <property type="gene ID" value="AET7Gv21183700"/>
</dbReference>
<keyword evidence="2" id="KW-1185">Reference proteome</keyword>
<accession>A0A453T0Q8</accession>
<dbReference type="AlphaFoldDB" id="A0A453T0Q8"/>
<organism evidence="1 2">
    <name type="scientific">Aegilops tauschii subsp. strangulata</name>
    <name type="common">Goatgrass</name>
    <dbReference type="NCBI Taxonomy" id="200361"/>
    <lineage>
        <taxon>Eukaryota</taxon>
        <taxon>Viridiplantae</taxon>
        <taxon>Streptophyta</taxon>
        <taxon>Embryophyta</taxon>
        <taxon>Tracheophyta</taxon>
        <taxon>Spermatophyta</taxon>
        <taxon>Magnoliopsida</taxon>
        <taxon>Liliopsida</taxon>
        <taxon>Poales</taxon>
        <taxon>Poaceae</taxon>
        <taxon>BOP clade</taxon>
        <taxon>Pooideae</taxon>
        <taxon>Triticodae</taxon>
        <taxon>Triticeae</taxon>
        <taxon>Triticinae</taxon>
        <taxon>Aegilops</taxon>
    </lineage>
</organism>
<reference evidence="2" key="2">
    <citation type="journal article" date="2017" name="Nat. Plants">
        <title>The Aegilops tauschii genome reveals multiple impacts of transposons.</title>
        <authorList>
            <person name="Zhao G."/>
            <person name="Zou C."/>
            <person name="Li K."/>
            <person name="Wang K."/>
            <person name="Li T."/>
            <person name="Gao L."/>
            <person name="Zhang X."/>
            <person name="Wang H."/>
            <person name="Yang Z."/>
            <person name="Liu X."/>
            <person name="Jiang W."/>
            <person name="Mao L."/>
            <person name="Kong X."/>
            <person name="Jiao Y."/>
            <person name="Jia J."/>
        </authorList>
    </citation>
    <scope>NUCLEOTIDE SEQUENCE [LARGE SCALE GENOMIC DNA]</scope>
    <source>
        <strain evidence="2">cv. AL8/78</strain>
    </source>
</reference>
<evidence type="ECO:0000313" key="1">
    <source>
        <dbReference type="EnsemblPlants" id="AET7Gv21183700.1"/>
    </source>
</evidence>
<reference evidence="1" key="3">
    <citation type="journal article" date="2017" name="Nature">
        <title>Genome sequence of the progenitor of the wheat D genome Aegilops tauschii.</title>
        <authorList>
            <person name="Luo M.C."/>
            <person name="Gu Y.Q."/>
            <person name="Puiu D."/>
            <person name="Wang H."/>
            <person name="Twardziok S.O."/>
            <person name="Deal K.R."/>
            <person name="Huo N."/>
            <person name="Zhu T."/>
            <person name="Wang L."/>
            <person name="Wang Y."/>
            <person name="McGuire P.E."/>
            <person name="Liu S."/>
            <person name="Long H."/>
            <person name="Ramasamy R.K."/>
            <person name="Rodriguez J.C."/>
            <person name="Van S.L."/>
            <person name="Yuan L."/>
            <person name="Wang Z."/>
            <person name="Xia Z."/>
            <person name="Xiao L."/>
            <person name="Anderson O.D."/>
            <person name="Ouyang S."/>
            <person name="Liang Y."/>
            <person name="Zimin A.V."/>
            <person name="Pertea G."/>
            <person name="Qi P."/>
            <person name="Bennetzen J.L."/>
            <person name="Dai X."/>
            <person name="Dawson M.W."/>
            <person name="Muller H.G."/>
            <person name="Kugler K."/>
            <person name="Rivarola-Duarte L."/>
            <person name="Spannagl M."/>
            <person name="Mayer K.F.X."/>
            <person name="Lu F.H."/>
            <person name="Bevan M.W."/>
            <person name="Leroy P."/>
            <person name="Li P."/>
            <person name="You F.M."/>
            <person name="Sun Q."/>
            <person name="Liu Z."/>
            <person name="Lyons E."/>
            <person name="Wicker T."/>
            <person name="Salzberg S.L."/>
            <person name="Devos K.M."/>
            <person name="Dvorak J."/>
        </authorList>
    </citation>
    <scope>NUCLEOTIDE SEQUENCE [LARGE SCALE GENOMIC DNA]</scope>
    <source>
        <strain evidence="1">cv. AL8/78</strain>
    </source>
</reference>
<reference evidence="1" key="4">
    <citation type="submission" date="2019-03" db="UniProtKB">
        <authorList>
            <consortium name="EnsemblPlants"/>
        </authorList>
    </citation>
    <scope>IDENTIFICATION</scope>
</reference>
<reference evidence="2" key="1">
    <citation type="journal article" date="2014" name="Science">
        <title>Ancient hybridizations among the ancestral genomes of bread wheat.</title>
        <authorList>
            <consortium name="International Wheat Genome Sequencing Consortium,"/>
            <person name="Marcussen T."/>
            <person name="Sandve S.R."/>
            <person name="Heier L."/>
            <person name="Spannagl M."/>
            <person name="Pfeifer M."/>
            <person name="Jakobsen K.S."/>
            <person name="Wulff B.B."/>
            <person name="Steuernagel B."/>
            <person name="Mayer K.F."/>
            <person name="Olsen O.A."/>
        </authorList>
    </citation>
    <scope>NUCLEOTIDE SEQUENCE [LARGE SCALE GENOMIC DNA]</scope>
    <source>
        <strain evidence="2">cv. AL8/78</strain>
    </source>
</reference>
<dbReference type="Proteomes" id="UP000015105">
    <property type="component" value="Chromosome 7D"/>
</dbReference>
<sequence length="81" mass="9374">VLSALPAFALAVLRAPKKFHKEVDKARRRFLWAQDEDISGGKCKVNWKLVTSLVDRGGLGIPDMERFARALRLRWLWLAWK</sequence>